<dbReference type="PIRSF" id="PIRSF002097">
    <property type="entry name" value="DNA-binding_Fis"/>
    <property type="match status" value="1"/>
</dbReference>
<dbReference type="Proteomes" id="UP001054820">
    <property type="component" value="Chromosome"/>
</dbReference>
<gene>
    <name evidence="5" type="primary">fis</name>
    <name evidence="5" type="ORF">THMIRHAM_17790</name>
</gene>
<comment type="similarity">
    <text evidence="1">Belongs to the transcriptional regulatory Fis family.</text>
</comment>
<dbReference type="GO" id="GO:0003677">
    <property type="term" value="F:DNA binding"/>
    <property type="evidence" value="ECO:0007669"/>
    <property type="project" value="UniProtKB-KW"/>
</dbReference>
<dbReference type="InterPro" id="IPR002197">
    <property type="entry name" value="HTH_Fis"/>
</dbReference>
<evidence type="ECO:0000256" key="3">
    <source>
        <dbReference type="ARBA" id="ARBA00029540"/>
    </source>
</evidence>
<reference evidence="5" key="1">
    <citation type="journal article" date="2022" name="Arch. Microbiol.">
        <title>Thiomicrorhabdus immobilis sp. nov., a mesophilic sulfur-oxidizing bacterium isolated from sediment of a brackish lake in northern Japan.</title>
        <authorList>
            <person name="Kojima H."/>
            <person name="Mochizuki J."/>
            <person name="Kanda M."/>
            <person name="Watanabe T."/>
            <person name="Fukui M."/>
        </authorList>
    </citation>
    <scope>NUCLEOTIDE SEQUENCE</scope>
    <source>
        <strain evidence="5">Am19</strain>
    </source>
</reference>
<protein>
    <recommendedName>
        <fullName evidence="3">Putative Fis-like DNA-binding protein</fullName>
    </recommendedName>
</protein>
<dbReference type="InterPro" id="IPR009057">
    <property type="entry name" value="Homeodomain-like_sf"/>
</dbReference>
<keyword evidence="6" id="KW-1185">Reference proteome</keyword>
<evidence type="ECO:0000259" key="4">
    <source>
        <dbReference type="Pfam" id="PF02954"/>
    </source>
</evidence>
<dbReference type="InterPro" id="IPR005412">
    <property type="entry name" value="Fis_DNA-bd"/>
</dbReference>
<feature type="domain" description="DNA binding HTH" evidence="4">
    <location>
        <begin position="48"/>
        <end position="88"/>
    </location>
</feature>
<dbReference type="InterPro" id="IPR050207">
    <property type="entry name" value="Trans_regulatory_Fis"/>
</dbReference>
<dbReference type="SUPFAM" id="SSF46689">
    <property type="entry name" value="Homeodomain-like"/>
    <property type="match status" value="1"/>
</dbReference>
<dbReference type="PANTHER" id="PTHR47918:SF1">
    <property type="entry name" value="DNA-BINDING PROTEIN FIS"/>
    <property type="match status" value="1"/>
</dbReference>
<dbReference type="RefSeq" id="WP_237261477.1">
    <property type="nucleotide sequence ID" value="NZ_AP024202.1"/>
</dbReference>
<dbReference type="PANTHER" id="PTHR47918">
    <property type="entry name" value="DNA-BINDING PROTEIN FIS"/>
    <property type="match status" value="1"/>
</dbReference>
<sequence length="91" mass="10489">MSMTQKNIHQNSQALPTSSLSQQVTSMLETYFNTLEEQSANDVYEMVLQQVERPLIEFVLQQTENNQTHAANILGINRNTLKKKMQKYDLA</sequence>
<evidence type="ECO:0000313" key="5">
    <source>
        <dbReference type="EMBL" id="BCN93994.1"/>
    </source>
</evidence>
<evidence type="ECO:0000313" key="6">
    <source>
        <dbReference type="Proteomes" id="UP001054820"/>
    </source>
</evidence>
<dbReference type="EMBL" id="AP024202">
    <property type="protein sequence ID" value="BCN93994.1"/>
    <property type="molecule type" value="Genomic_DNA"/>
</dbReference>
<proteinExistence type="inferred from homology"/>
<dbReference type="Pfam" id="PF02954">
    <property type="entry name" value="HTH_8"/>
    <property type="match status" value="1"/>
</dbReference>
<name>A0ABM7MF11_9GAMM</name>
<keyword evidence="2 5" id="KW-0238">DNA-binding</keyword>
<dbReference type="Gene3D" id="1.10.10.60">
    <property type="entry name" value="Homeodomain-like"/>
    <property type="match status" value="1"/>
</dbReference>
<dbReference type="PRINTS" id="PR01591">
    <property type="entry name" value="DNABINDNGFIS"/>
</dbReference>
<accession>A0ABM7MF11</accession>
<organism evidence="5 6">
    <name type="scientific">Thiomicrorhabdus immobilis</name>
    <dbReference type="NCBI Taxonomy" id="2791037"/>
    <lineage>
        <taxon>Bacteria</taxon>
        <taxon>Pseudomonadati</taxon>
        <taxon>Pseudomonadota</taxon>
        <taxon>Gammaproteobacteria</taxon>
        <taxon>Thiotrichales</taxon>
        <taxon>Piscirickettsiaceae</taxon>
        <taxon>Thiomicrorhabdus</taxon>
    </lineage>
</organism>
<evidence type="ECO:0000256" key="2">
    <source>
        <dbReference type="ARBA" id="ARBA00023125"/>
    </source>
</evidence>
<dbReference type="PRINTS" id="PR01590">
    <property type="entry name" value="HTHFIS"/>
</dbReference>
<evidence type="ECO:0000256" key="1">
    <source>
        <dbReference type="ARBA" id="ARBA00008559"/>
    </source>
</evidence>